<evidence type="ECO:0000256" key="1">
    <source>
        <dbReference type="ARBA" id="ARBA00001974"/>
    </source>
</evidence>
<dbReference type="PRINTS" id="PR00411">
    <property type="entry name" value="PNDRDTASEI"/>
</dbReference>
<keyword evidence="4" id="KW-0274">FAD</keyword>
<dbReference type="PANTHER" id="PTHR43429">
    <property type="entry name" value="PYRIDINE NUCLEOTIDE-DISULFIDE OXIDOREDUCTASE DOMAIN-CONTAINING"/>
    <property type="match status" value="1"/>
</dbReference>
<dbReference type="SUPFAM" id="SSF51905">
    <property type="entry name" value="FAD/NAD(P)-binding domain"/>
    <property type="match status" value="2"/>
</dbReference>
<dbReference type="InterPro" id="IPR050260">
    <property type="entry name" value="FAD-bd_OxRdtase"/>
</dbReference>
<evidence type="ECO:0000313" key="7">
    <source>
        <dbReference type="EMBL" id="TKJ36852.1"/>
    </source>
</evidence>
<accession>A0A532UPM8</accession>
<comment type="cofactor">
    <cofactor evidence="1">
        <name>FAD</name>
        <dbReference type="ChEBI" id="CHEBI:57692"/>
    </cofactor>
</comment>
<comment type="caution">
    <text evidence="7">The sequence shown here is derived from an EMBL/GenBank/DDBJ whole genome shotgun (WGS) entry which is preliminary data.</text>
</comment>
<evidence type="ECO:0000259" key="6">
    <source>
        <dbReference type="Pfam" id="PF18267"/>
    </source>
</evidence>
<dbReference type="InterPro" id="IPR023753">
    <property type="entry name" value="FAD/NAD-binding_dom"/>
</dbReference>
<feature type="domain" description="NADH-rubredoxin oxidoreductase C-terminal" evidence="6">
    <location>
        <begin position="323"/>
        <end position="386"/>
    </location>
</feature>
<dbReference type="Gene3D" id="3.50.50.60">
    <property type="entry name" value="FAD/NAD(P)-binding domain"/>
    <property type="match status" value="2"/>
</dbReference>
<dbReference type="InterPro" id="IPR016156">
    <property type="entry name" value="FAD/NAD-linked_Rdtase_dimer_sf"/>
</dbReference>
<evidence type="ECO:0000256" key="4">
    <source>
        <dbReference type="ARBA" id="ARBA00022827"/>
    </source>
</evidence>
<dbReference type="GO" id="GO:0016491">
    <property type="term" value="F:oxidoreductase activity"/>
    <property type="evidence" value="ECO:0007669"/>
    <property type="project" value="InterPro"/>
</dbReference>
<evidence type="ECO:0000256" key="2">
    <source>
        <dbReference type="ARBA" id="ARBA00006442"/>
    </source>
</evidence>
<organism evidence="7 8">
    <name type="scientific">candidate division LCP-89 bacterium B3_LCP</name>
    <dbReference type="NCBI Taxonomy" id="2012998"/>
    <lineage>
        <taxon>Bacteria</taxon>
        <taxon>Pseudomonadati</taxon>
        <taxon>Bacteria division LCP-89</taxon>
    </lineage>
</organism>
<evidence type="ECO:0000259" key="5">
    <source>
        <dbReference type="Pfam" id="PF07992"/>
    </source>
</evidence>
<dbReference type="InterPro" id="IPR041575">
    <property type="entry name" value="Rubredoxin_C"/>
</dbReference>
<dbReference type="PANTHER" id="PTHR43429:SF3">
    <property type="entry name" value="NITRITE REDUCTASE [NAD(P)H]"/>
    <property type="match status" value="1"/>
</dbReference>
<sequence>MRYVIIGNSAAGIGAVEAIREVDQESDLTVISDEPETAYSRALISYELAGWIEKGRLDLRSPDFYKKNKVEIRLGQRAVKINAIKKTIQLDSDDQVHFDKLLLAVGGSPQKTGVKGEDKKGVFGFRTYGDLLQIYDTIKDAKEGIVLGGGCVGLQAASGLHHHNVKTHVVITSPHLLSQVADPECGDYFQELFENHGIQVKTGLSTSEFKGGERVESVLFNDGTELPAQVVITGKGVKPNTELTEGTGIKVDWGIKTDNRMQTDEADIYAAGDVVVSTDRVSNEETVNAVWPCAYEQGRVAGFNMAGAERIYDGSMRMNAADFFGVSFISIGIVKPKGEGYEMHSHFNRSKGRYWKLVFKGNALVGAVLIGKVDGAGVLHNLMRKRVDISDIKDDLLAGHYEYAKILPLVRKQGDDFKETEYEETLL</sequence>
<dbReference type="PRINTS" id="PR00368">
    <property type="entry name" value="FADPNR"/>
</dbReference>
<evidence type="ECO:0000313" key="8">
    <source>
        <dbReference type="Proteomes" id="UP000319619"/>
    </source>
</evidence>
<feature type="domain" description="FAD/NAD(P)-binding" evidence="5">
    <location>
        <begin position="2"/>
        <end position="297"/>
    </location>
</feature>
<comment type="similarity">
    <text evidence="2">Belongs to the FAD-dependent oxidoreductase family.</text>
</comment>
<dbReference type="Proteomes" id="UP000319619">
    <property type="component" value="Unassembled WGS sequence"/>
</dbReference>
<dbReference type="AlphaFoldDB" id="A0A532UPM8"/>
<name>A0A532UPM8_UNCL8</name>
<dbReference type="Gene3D" id="3.30.390.30">
    <property type="match status" value="1"/>
</dbReference>
<dbReference type="Pfam" id="PF07992">
    <property type="entry name" value="Pyr_redox_2"/>
    <property type="match status" value="1"/>
</dbReference>
<evidence type="ECO:0000256" key="3">
    <source>
        <dbReference type="ARBA" id="ARBA00022630"/>
    </source>
</evidence>
<keyword evidence="3" id="KW-0285">Flavoprotein</keyword>
<reference evidence="7 8" key="1">
    <citation type="submission" date="2017-06" db="EMBL/GenBank/DDBJ databases">
        <title>Novel microbial phyla capable of carbon fixation and sulfur reduction in deep-sea sediments.</title>
        <authorList>
            <person name="Huang J."/>
            <person name="Baker B."/>
            <person name="Wang Y."/>
        </authorList>
    </citation>
    <scope>NUCLEOTIDE SEQUENCE [LARGE SCALE GENOMIC DNA]</scope>
    <source>
        <strain evidence="7">B3_LCP</strain>
    </source>
</reference>
<gene>
    <name evidence="7" type="ORF">CEE37_14810</name>
</gene>
<dbReference type="Pfam" id="PF18267">
    <property type="entry name" value="Rubredoxin_C"/>
    <property type="match status" value="1"/>
</dbReference>
<dbReference type="InterPro" id="IPR036188">
    <property type="entry name" value="FAD/NAD-bd_sf"/>
</dbReference>
<proteinExistence type="inferred from homology"/>
<protein>
    <submittedName>
        <fullName evidence="7">FAD-dependent oxidoreductase</fullName>
    </submittedName>
</protein>
<dbReference type="EMBL" id="NJBN01000015">
    <property type="protein sequence ID" value="TKJ36852.1"/>
    <property type="molecule type" value="Genomic_DNA"/>
</dbReference>